<dbReference type="AlphaFoldDB" id="A0A0P8X4W2"/>
<evidence type="ECO:0000313" key="2">
    <source>
        <dbReference type="Proteomes" id="UP000050326"/>
    </source>
</evidence>
<dbReference type="OrthoDB" id="1850874at2"/>
<dbReference type="Pfam" id="PF04883">
    <property type="entry name" value="HK97-gp10_like"/>
    <property type="match status" value="1"/>
</dbReference>
<proteinExistence type="predicted"/>
<dbReference type="EMBL" id="LKET01000019">
    <property type="protein sequence ID" value="KPU45810.1"/>
    <property type="molecule type" value="Genomic_DNA"/>
</dbReference>
<dbReference type="RefSeq" id="WP_054873724.1">
    <property type="nucleotide sequence ID" value="NZ_LKET01000019.1"/>
</dbReference>
<dbReference type="Proteomes" id="UP000050326">
    <property type="component" value="Unassembled WGS sequence"/>
</dbReference>
<dbReference type="STRING" id="36849.OXPF_05990"/>
<name>A0A0P8X4W2_9CLOT</name>
<comment type="caution">
    <text evidence="1">The sequence shown here is derived from an EMBL/GenBank/DDBJ whole genome shotgun (WGS) entry which is preliminary data.</text>
</comment>
<dbReference type="InterPro" id="IPR010064">
    <property type="entry name" value="HK97-gp10_tail"/>
</dbReference>
<accession>A0A0P8X4W2</accession>
<keyword evidence="2" id="KW-1185">Reference proteome</keyword>
<reference evidence="1 2" key="1">
    <citation type="submission" date="2015-09" db="EMBL/GenBank/DDBJ databases">
        <title>Genome sequence of Oxobacter pfennigii DSM 3222.</title>
        <authorList>
            <person name="Poehlein A."/>
            <person name="Bengelsdorf F.R."/>
            <person name="Schiel-Bengelsdorf B."/>
            <person name="Duerre P."/>
            <person name="Daniel R."/>
        </authorList>
    </citation>
    <scope>NUCLEOTIDE SEQUENCE [LARGE SCALE GENOMIC DNA]</scope>
    <source>
        <strain evidence="1 2">DSM 3222</strain>
    </source>
</reference>
<evidence type="ECO:0000313" key="1">
    <source>
        <dbReference type="EMBL" id="KPU45810.1"/>
    </source>
</evidence>
<organism evidence="1 2">
    <name type="scientific">Oxobacter pfennigii</name>
    <dbReference type="NCBI Taxonomy" id="36849"/>
    <lineage>
        <taxon>Bacteria</taxon>
        <taxon>Bacillati</taxon>
        <taxon>Bacillota</taxon>
        <taxon>Clostridia</taxon>
        <taxon>Eubacteriales</taxon>
        <taxon>Clostridiaceae</taxon>
        <taxon>Oxobacter</taxon>
    </lineage>
</organism>
<protein>
    <recommendedName>
        <fullName evidence="3">HK97 gp10 family phage protein</fullName>
    </recommendedName>
</protein>
<evidence type="ECO:0008006" key="3">
    <source>
        <dbReference type="Google" id="ProtNLM"/>
    </source>
</evidence>
<gene>
    <name evidence="1" type="ORF">OXPF_05990</name>
</gene>
<sequence length="148" mass="17099">MVRKLKACKGGIEFKEFEQLAKAFKKAADDKVVENFIREFLMEMALMAEQKMKNRTPADMKELANSWHAGNVKRRGKTYEVEIYNNAKDASFVEYGYSTKEEDISWVEGKFMMTISMKEIEKQLPGYLEKRQAGLLNQIMNGRAPKKG</sequence>